<comment type="caution">
    <text evidence="3">The sequence shown here is derived from an EMBL/GenBank/DDBJ whole genome shotgun (WGS) entry which is preliminary data.</text>
</comment>
<dbReference type="Proteomes" id="UP000053669">
    <property type="component" value="Unassembled WGS sequence"/>
</dbReference>
<dbReference type="InterPro" id="IPR002587">
    <property type="entry name" value="Myo-inos-1-P_Synthase"/>
</dbReference>
<sequence>MDHDGNASEPQTGGRTARTGVWFVGARGSVATTAVAGCAAITAGLQPPTGMVTETAHFDGTGLPPLPSLVFGGHDTAHCPLPKRAEHLTDAGVLPHGLVPAVRAELQAADEETRLGGPLPGDTRSDEELIADFAADLTSFRVRNALARVVVVNVSSTEPLPAPDALRLPPSSLYAAAAVRAGCPYVNFTPSTGLRTPALTAAAAAGALPYAGRDGKTGQTLLRAVLAPMFVQRALEVRAWSGTNLLGGGDGAALADPGAAAAKNAGKERVLADILGHTPQGEVHIDDVPVLGDWKTAWDHIAFEGFLGSRMILQTIWQGCDSALAAPLVLDLARLVARAHEAGLSGPLTELGFYFKDPDAGPSGLSEQFTALLSFADRLREAR</sequence>
<dbReference type="EMBL" id="LMWU01000064">
    <property type="protein sequence ID" value="KUN58174.1"/>
    <property type="molecule type" value="Genomic_DNA"/>
</dbReference>
<dbReference type="RefSeq" id="WP_059210965.1">
    <property type="nucleotide sequence ID" value="NZ_KQ948676.1"/>
</dbReference>
<dbReference type="FunFam" id="3.30.360.10:FF:000033">
    <property type="entry name" value="Myo-Inositol-1-Phosphate Synthase"/>
    <property type="match status" value="1"/>
</dbReference>
<dbReference type="AlphaFoldDB" id="A0A101RMB5"/>
<accession>A0A101RMB5</accession>
<organism evidence="3 4">
    <name type="scientific">Streptomyces canus</name>
    <dbReference type="NCBI Taxonomy" id="58343"/>
    <lineage>
        <taxon>Bacteria</taxon>
        <taxon>Bacillati</taxon>
        <taxon>Actinomycetota</taxon>
        <taxon>Actinomycetes</taxon>
        <taxon>Kitasatosporales</taxon>
        <taxon>Streptomycetaceae</taxon>
        <taxon>Streptomyces</taxon>
        <taxon>Streptomyces aurantiacus group</taxon>
    </lineage>
</organism>
<name>A0A101RMB5_9ACTN</name>
<protein>
    <submittedName>
        <fullName evidence="3">Myo-inositol-1-phosphate synthase</fullName>
    </submittedName>
</protein>
<dbReference type="GO" id="GO:0006021">
    <property type="term" value="P:inositol biosynthetic process"/>
    <property type="evidence" value="ECO:0007669"/>
    <property type="project" value="InterPro"/>
</dbReference>
<dbReference type="GO" id="GO:0004512">
    <property type="term" value="F:inositol-3-phosphate synthase activity"/>
    <property type="evidence" value="ECO:0007669"/>
    <property type="project" value="InterPro"/>
</dbReference>
<dbReference type="Gene3D" id="3.30.360.10">
    <property type="entry name" value="Dihydrodipicolinate Reductase, domain 2"/>
    <property type="match status" value="1"/>
</dbReference>
<dbReference type="SUPFAM" id="SSF55347">
    <property type="entry name" value="Glyceraldehyde-3-phosphate dehydrogenase-like, C-terminal domain"/>
    <property type="match status" value="1"/>
</dbReference>
<evidence type="ECO:0000313" key="3">
    <source>
        <dbReference type="EMBL" id="KUN58174.1"/>
    </source>
</evidence>
<dbReference type="Pfam" id="PF01658">
    <property type="entry name" value="Inos-1-P_synth"/>
    <property type="match status" value="1"/>
</dbReference>
<proteinExistence type="inferred from homology"/>
<comment type="similarity">
    <text evidence="1">Belongs to the myo-inositol 1-phosphate synthase family.</text>
</comment>
<dbReference type="PANTHER" id="PTHR11510">
    <property type="entry name" value="MYO-INOSITOL-1 PHOSPHATE SYNTHASE"/>
    <property type="match status" value="1"/>
</dbReference>
<evidence type="ECO:0000259" key="2">
    <source>
        <dbReference type="Pfam" id="PF01658"/>
    </source>
</evidence>
<dbReference type="Gene3D" id="3.40.50.720">
    <property type="entry name" value="NAD(P)-binding Rossmann-like Domain"/>
    <property type="match status" value="1"/>
</dbReference>
<dbReference type="STRING" id="58343.AQJ46_44015"/>
<dbReference type="InterPro" id="IPR036291">
    <property type="entry name" value="NAD(P)-bd_dom_sf"/>
</dbReference>
<dbReference type="Pfam" id="PF07994">
    <property type="entry name" value="NAD_binding_5"/>
    <property type="match status" value="2"/>
</dbReference>
<gene>
    <name evidence="3" type="ORF">AQJ46_44015</name>
</gene>
<dbReference type="InterPro" id="IPR013021">
    <property type="entry name" value="Myo-inos-1-P_Synthase_GAPDH"/>
</dbReference>
<dbReference type="GO" id="GO:0008654">
    <property type="term" value="P:phospholipid biosynthetic process"/>
    <property type="evidence" value="ECO:0007669"/>
    <property type="project" value="InterPro"/>
</dbReference>
<reference evidence="3 4" key="1">
    <citation type="submission" date="2015-10" db="EMBL/GenBank/DDBJ databases">
        <title>Draft genome sequence of Streptomyces canus DSM 40017, type strain for the species Streptomyces canus.</title>
        <authorList>
            <person name="Ruckert C."/>
            <person name="Winkler A."/>
            <person name="Kalinowski J."/>
            <person name="Kampfer P."/>
            <person name="Glaeser S."/>
        </authorList>
    </citation>
    <scope>NUCLEOTIDE SEQUENCE [LARGE SCALE GENOMIC DNA]</scope>
    <source>
        <strain evidence="3 4">DSM 40017</strain>
    </source>
</reference>
<feature type="domain" description="Myo-inositol-1-phosphate synthase GAPDH-like" evidence="2">
    <location>
        <begin position="218"/>
        <end position="322"/>
    </location>
</feature>
<evidence type="ECO:0000313" key="4">
    <source>
        <dbReference type="Proteomes" id="UP000053669"/>
    </source>
</evidence>
<dbReference type="SUPFAM" id="SSF51735">
    <property type="entry name" value="NAD(P)-binding Rossmann-fold domains"/>
    <property type="match status" value="1"/>
</dbReference>
<dbReference type="PIRSF" id="PIRSF015578">
    <property type="entry name" value="Myoinos-ppht_syn"/>
    <property type="match status" value="1"/>
</dbReference>
<evidence type="ECO:0000256" key="1">
    <source>
        <dbReference type="ARBA" id="ARBA00010813"/>
    </source>
</evidence>